<dbReference type="Proteomes" id="UP001193748">
    <property type="component" value="Unassembled WGS sequence"/>
</dbReference>
<feature type="transmembrane region" description="Helical" evidence="1">
    <location>
        <begin position="103"/>
        <end position="123"/>
    </location>
</feature>
<feature type="transmembrane region" description="Helical" evidence="1">
    <location>
        <begin position="70"/>
        <end position="96"/>
    </location>
</feature>
<organism evidence="2 3">
    <name type="scientific">Clostridium beijerinckii</name>
    <name type="common">Clostridium MP</name>
    <dbReference type="NCBI Taxonomy" id="1520"/>
    <lineage>
        <taxon>Bacteria</taxon>
        <taxon>Bacillati</taxon>
        <taxon>Bacillota</taxon>
        <taxon>Clostridia</taxon>
        <taxon>Eubacteriales</taxon>
        <taxon>Clostridiaceae</taxon>
        <taxon>Clostridium</taxon>
    </lineage>
</organism>
<evidence type="ECO:0000313" key="2">
    <source>
        <dbReference type="EMBL" id="NRT90541.1"/>
    </source>
</evidence>
<keyword evidence="1" id="KW-1133">Transmembrane helix</keyword>
<name>A0AAX0B5X3_CLOBE</name>
<dbReference type="RefSeq" id="WP_173711594.1">
    <property type="nucleotide sequence ID" value="NZ_JABSWW010000001.1"/>
</dbReference>
<accession>A0AAX0B5X3</accession>
<protein>
    <recommendedName>
        <fullName evidence="4">DUF1189 domain-containing protein</fullName>
    </recommendedName>
</protein>
<evidence type="ECO:0000313" key="3">
    <source>
        <dbReference type="Proteomes" id="UP001193748"/>
    </source>
</evidence>
<keyword evidence="1" id="KW-0472">Membrane</keyword>
<evidence type="ECO:0000256" key="1">
    <source>
        <dbReference type="SAM" id="Phobius"/>
    </source>
</evidence>
<evidence type="ECO:0008006" key="4">
    <source>
        <dbReference type="Google" id="ProtNLM"/>
    </source>
</evidence>
<sequence>MTNRTNFFIKLITSIYDIKVFSKYAKEGILRSISYAVLLSFLLGGLKSAFVQYRTYNLDIISFVDQMVAYFSIILFNLLFNCLIASIVAALFTVFLRMVVKYIALYSLTLYAATLPLIIQIILETANPNIRFDTMFIVGTLTYVILILKYIKDEIIRNYT</sequence>
<dbReference type="InterPro" id="IPR009574">
    <property type="entry name" value="DUF1189"/>
</dbReference>
<reference evidence="2" key="1">
    <citation type="submission" date="2020-05" db="EMBL/GenBank/DDBJ databases">
        <authorList>
            <person name="Brown S."/>
            <person name="Huntemann M."/>
            <person name="Clum A."/>
            <person name="Spunde A."/>
            <person name="Palaniappan K."/>
            <person name="Ritter S."/>
            <person name="Mikhailova N."/>
            <person name="Chen I.-M."/>
            <person name="Stamatis D."/>
            <person name="Reddy T."/>
            <person name="O'Malley R."/>
            <person name="Daum C."/>
            <person name="Shapiro N."/>
            <person name="Ivanova N."/>
            <person name="Kyrpides N."/>
            <person name="Woyke T."/>
        </authorList>
    </citation>
    <scope>NUCLEOTIDE SEQUENCE</scope>
    <source>
        <strain evidence="2">DJ080</strain>
    </source>
</reference>
<reference evidence="2" key="2">
    <citation type="journal article" date="2022" name="Nat. Biotechnol.">
        <title>Carbon-negative production of acetone and isopropanol by gas fermentation at industrial pilot scale.</title>
        <authorList>
            <person name="Liew F.E."/>
            <person name="Nogle R."/>
            <person name="Abdalla T."/>
            <person name="Rasor B.J."/>
            <person name="Canter C."/>
            <person name="Jensen R.O."/>
            <person name="Wang L."/>
            <person name="Strutz J."/>
            <person name="Chirania P."/>
            <person name="De Tissera S."/>
            <person name="Mueller A.P."/>
            <person name="Ruan Z."/>
            <person name="Gao A."/>
            <person name="Tran L."/>
            <person name="Engle N.L."/>
            <person name="Bromley J.C."/>
            <person name="Daniell J."/>
            <person name="Conrado R."/>
            <person name="Tschaplinski T.J."/>
            <person name="Giannone R.J."/>
            <person name="Hettich R.L."/>
            <person name="Karim A.S."/>
            <person name="Simpson S.D."/>
            <person name="Brown S.D."/>
            <person name="Leang C."/>
            <person name="Jewett M.C."/>
            <person name="Kopke M."/>
        </authorList>
    </citation>
    <scope>NUCLEOTIDE SEQUENCE</scope>
    <source>
        <strain evidence="2">DJ080</strain>
    </source>
</reference>
<proteinExistence type="predicted"/>
<dbReference type="EMBL" id="JABSWW010000001">
    <property type="protein sequence ID" value="NRT90541.1"/>
    <property type="molecule type" value="Genomic_DNA"/>
</dbReference>
<dbReference type="AlphaFoldDB" id="A0AAX0B5X3"/>
<feature type="transmembrane region" description="Helical" evidence="1">
    <location>
        <begin position="135"/>
        <end position="151"/>
    </location>
</feature>
<gene>
    <name evidence="2" type="ORF">B0H41_004220</name>
</gene>
<keyword evidence="1" id="KW-0812">Transmembrane</keyword>
<comment type="caution">
    <text evidence="2">The sequence shown here is derived from an EMBL/GenBank/DDBJ whole genome shotgun (WGS) entry which is preliminary data.</text>
</comment>
<dbReference type="Pfam" id="PF06691">
    <property type="entry name" value="DUF1189"/>
    <property type="match status" value="1"/>
</dbReference>
<feature type="transmembrane region" description="Helical" evidence="1">
    <location>
        <begin position="29"/>
        <end position="50"/>
    </location>
</feature>